<dbReference type="Proteomes" id="UP000009328">
    <property type="component" value="Unassembled WGS sequence"/>
</dbReference>
<evidence type="ECO:0000256" key="3">
    <source>
        <dbReference type="ARBA" id="ARBA00038201"/>
    </source>
</evidence>
<sequence length="831" mass="96861">MQLNIIESIQQQSTGFNFNSLLPLQNHVYLATSTGSIVIYDNQLQLIKTIENFNNGAIDKILSIQDTLITLSNGIVSIYDLTTLQLLESLPFKQVLNISKYNDFLGISTKSLIIIYHYTQGQFEVIKQFKTMDKPLEFEFINQDSIIYGSNSQFYYYNNNQSIKLPFKSQFSIFNQISNIIPYDGIVILNKGSQILKYNYIENTSTTINLSFIPNHIISIKPFLICCTKNHIHILDSNHLSLYQTIHIPTIQQISYINNEIIIISQNKIHQFKLSSFDKIINQLTKLDQSKSIEFINQLSPSQYPEKSLKLRSLEIEIAKTQFYEQNYKFAIQKFIDFIAPPMIVLNLYPSYLTGIKSDKEQEEPQIDSQAISYLINYLSDIRRKFNKVLGSQDNTIEFLDSKLNIESFTQGTYSINEIQSSVDTALFKCYLELNSGLIGSLVRIDNYCDPDLVINTFKSKNMINELIDFYNKKSMHKQALELLFELSQDSKDPGAIVSYIQKNLKNDHLDLILEYSDWCISISESWAIEIFINSLYSETFNKFKVWKYLNTKSINLEKIYLEFIIEELDEQSKILNTRLIEIYFELLSNDTKPESIYFNKLQKSLQFQNYDFLKTLEILSKYQENNSLNLLKTFILKNLGNHKESLNILVKQLNSPHEAINYAQSLFNTDDDAQKWVLFLINLFWDYNKDKSSIMELLSKSQNSIQLIDILNTLPIDLKISEIEQVLIKNLRLQRKFYTKSLLTKNLSTLEALKIEDELFQKQSGSVEIILNETRCKQCNAFLGNSVLKKFPNNDLIHFGCLKNYEQELEFKMRSRKLKTIKLKDYKLEV</sequence>
<dbReference type="InterPro" id="IPR032914">
    <property type="entry name" value="Vam6/VPS39/TRAP1"/>
</dbReference>
<protein>
    <recommendedName>
        <fullName evidence="5">CNH domain-containing protein</fullName>
    </recommendedName>
</protein>
<dbReference type="AlphaFoldDB" id="K0KSG4"/>
<keyword evidence="2" id="KW-0472">Membrane</keyword>
<feature type="domain" description="CNH" evidence="5">
    <location>
        <begin position="15"/>
        <end position="261"/>
    </location>
</feature>
<dbReference type="InterPro" id="IPR019453">
    <property type="entry name" value="VPS39/TGFA1_Znf"/>
</dbReference>
<comment type="caution">
    <text evidence="6">The sequence shown here is derived from an EMBL/GenBank/DDBJ whole genome shotgun (WGS) entry which is preliminary data.</text>
</comment>
<dbReference type="PANTHER" id="PTHR12894">
    <property type="entry name" value="CNH DOMAIN CONTAINING"/>
    <property type="match status" value="1"/>
</dbReference>
<evidence type="ECO:0000313" key="6">
    <source>
        <dbReference type="EMBL" id="CCH46116.1"/>
    </source>
</evidence>
<dbReference type="FunCoup" id="K0KSG4">
    <property type="interactions" value="680"/>
</dbReference>
<dbReference type="EMBL" id="CAIF01000230">
    <property type="protein sequence ID" value="CCH46116.1"/>
    <property type="molecule type" value="Genomic_DNA"/>
</dbReference>
<accession>K0KSG4</accession>
<evidence type="ECO:0000256" key="1">
    <source>
        <dbReference type="ARBA" id="ARBA00004184"/>
    </source>
</evidence>
<comment type="subcellular location">
    <subcellularLocation>
        <location evidence="1">Endomembrane system</location>
        <topology evidence="1">Peripheral membrane protein</topology>
    </subcellularLocation>
</comment>
<dbReference type="InterPro" id="IPR019452">
    <property type="entry name" value="VPS39/TGF_beta_rcpt-assoc_1"/>
</dbReference>
<dbReference type="InParanoid" id="K0KSG4"/>
<feature type="repeat" description="CHCR" evidence="4">
    <location>
        <begin position="534"/>
        <end position="693"/>
    </location>
</feature>
<proteinExistence type="inferred from homology"/>
<dbReference type="Pfam" id="PF10367">
    <property type="entry name" value="zf-Vps39_C"/>
    <property type="match status" value="1"/>
</dbReference>
<dbReference type="HOGENOM" id="CLU_338917_0_0_1"/>
<evidence type="ECO:0000259" key="5">
    <source>
        <dbReference type="PROSITE" id="PS50219"/>
    </source>
</evidence>
<dbReference type="InterPro" id="IPR001180">
    <property type="entry name" value="CNH_dom"/>
</dbReference>
<dbReference type="PROSITE" id="PS50236">
    <property type="entry name" value="CHCR"/>
    <property type="match status" value="1"/>
</dbReference>
<evidence type="ECO:0000256" key="2">
    <source>
        <dbReference type="ARBA" id="ARBA00023136"/>
    </source>
</evidence>
<evidence type="ECO:0000313" key="7">
    <source>
        <dbReference type="Proteomes" id="UP000009328"/>
    </source>
</evidence>
<keyword evidence="7" id="KW-1185">Reference proteome</keyword>
<dbReference type="InterPro" id="IPR000547">
    <property type="entry name" value="Clathrin_H-chain/VPS_repeat"/>
</dbReference>
<gene>
    <name evidence="6" type="ORF">BN7_5704</name>
</gene>
<dbReference type="GO" id="GO:0000329">
    <property type="term" value="C:fungal-type vacuole membrane"/>
    <property type="evidence" value="ECO:0007669"/>
    <property type="project" value="TreeGrafter"/>
</dbReference>
<dbReference type="eggNOG" id="KOG2063">
    <property type="taxonomic scope" value="Eukaryota"/>
</dbReference>
<reference evidence="6 7" key="1">
    <citation type="journal article" date="2012" name="Eukaryot. Cell">
        <title>Draft genome sequence of Wickerhamomyces ciferrii NRRL Y-1031 F-60-10.</title>
        <authorList>
            <person name="Schneider J."/>
            <person name="Andrea H."/>
            <person name="Blom J."/>
            <person name="Jaenicke S."/>
            <person name="Ruckert C."/>
            <person name="Schorsch C."/>
            <person name="Szczepanowski R."/>
            <person name="Farwick M."/>
            <person name="Goesmann A."/>
            <person name="Puhler A."/>
            <person name="Schaffer S."/>
            <person name="Tauch A."/>
            <person name="Kohler T."/>
            <person name="Brinkrolf K."/>
        </authorList>
    </citation>
    <scope>NUCLEOTIDE SEQUENCE [LARGE SCALE GENOMIC DNA]</scope>
    <source>
        <strain evidence="7">ATCC 14091 / BCRC 22168 / CBS 111 / JCM 3599 / NBRC 0793 / NRRL Y-1031 F-60-10</strain>
    </source>
</reference>
<dbReference type="GO" id="GO:0012505">
    <property type="term" value="C:endomembrane system"/>
    <property type="evidence" value="ECO:0007669"/>
    <property type="project" value="UniProtKB-SubCell"/>
</dbReference>
<comment type="similarity">
    <text evidence="3">Belongs to the VAM6/VPS39 family.</text>
</comment>
<dbReference type="SUPFAM" id="SSF50978">
    <property type="entry name" value="WD40 repeat-like"/>
    <property type="match status" value="1"/>
</dbReference>
<evidence type="ECO:0000256" key="4">
    <source>
        <dbReference type="PROSITE-ProRule" id="PRU01006"/>
    </source>
</evidence>
<dbReference type="PANTHER" id="PTHR12894:SF49">
    <property type="entry name" value="VAM6_VPS39-LIKE PROTEIN"/>
    <property type="match status" value="1"/>
</dbReference>
<dbReference type="GO" id="GO:0006886">
    <property type="term" value="P:intracellular protein transport"/>
    <property type="evidence" value="ECO:0007669"/>
    <property type="project" value="UniProtKB-UniRule"/>
</dbReference>
<name>K0KSG4_WICCF</name>
<dbReference type="PROSITE" id="PS50219">
    <property type="entry name" value="CNH"/>
    <property type="match status" value="1"/>
</dbReference>
<organism evidence="6 7">
    <name type="scientific">Wickerhamomyces ciferrii (strain ATCC 14091 / BCRC 22168 / CBS 111 / JCM 3599 / NBRC 0793 / NRRL Y-1031 F-60-10)</name>
    <name type="common">Yeast</name>
    <name type="synonym">Pichia ciferrii</name>
    <dbReference type="NCBI Taxonomy" id="1206466"/>
    <lineage>
        <taxon>Eukaryota</taxon>
        <taxon>Fungi</taxon>
        <taxon>Dikarya</taxon>
        <taxon>Ascomycota</taxon>
        <taxon>Saccharomycotina</taxon>
        <taxon>Saccharomycetes</taxon>
        <taxon>Phaffomycetales</taxon>
        <taxon>Wickerhamomycetaceae</taxon>
        <taxon>Wickerhamomyces</taxon>
    </lineage>
</organism>
<dbReference type="GO" id="GO:0034058">
    <property type="term" value="P:endosomal vesicle fusion"/>
    <property type="evidence" value="ECO:0007669"/>
    <property type="project" value="TreeGrafter"/>
</dbReference>
<dbReference type="STRING" id="1206466.K0KSG4"/>
<dbReference type="InterPro" id="IPR036322">
    <property type="entry name" value="WD40_repeat_dom_sf"/>
</dbReference>
<dbReference type="Pfam" id="PF10366">
    <property type="entry name" value="Vps39_1"/>
    <property type="match status" value="1"/>
</dbReference>
<dbReference type="GO" id="GO:0006914">
    <property type="term" value="P:autophagy"/>
    <property type="evidence" value="ECO:0007669"/>
    <property type="project" value="TreeGrafter"/>
</dbReference>